<reference evidence="2" key="1">
    <citation type="submission" date="2016-01" db="EMBL/GenBank/DDBJ databases">
        <title>Complete genome sequence of Microbulbifer sp. CCB-MM1, a halophile isolated from Matang Mangrove Forest, Perak.</title>
        <authorList>
            <person name="Moh T.H."/>
            <person name="Dinesh B."/>
            <person name="Lau N.-S."/>
            <person name="Go F."/>
            <person name="Alexander Chong S.-C."/>
        </authorList>
    </citation>
    <scope>NUCLEOTIDE SEQUENCE [LARGE SCALE GENOMIC DNA]</scope>
    <source>
        <strain evidence="2">CCB-MM1</strain>
    </source>
</reference>
<dbReference type="EMBL" id="CP014143">
    <property type="protein sequence ID" value="AOS98294.1"/>
    <property type="molecule type" value="Genomic_DNA"/>
</dbReference>
<dbReference type="PATRIC" id="fig|1769779.3.peg.2898"/>
<dbReference type="PANTHER" id="PTHR40267:SF1">
    <property type="entry name" value="BLR3294 PROTEIN"/>
    <property type="match status" value="1"/>
</dbReference>
<sequence length="277" mass="30622">MTFPTEIDLSKTRERSQVTNGHRDNYIGHRAKIGVVIPSTNTSVEYDCQRILPRGVTWHTTRFMIDHPDLSDDANFMRFLERLRETIGGSIESLMTCKPDHVMMGMSAETFWGGIQGNDGFVDRIQQMVGEDTGLTTGANAVIAALEALGVPEGSGKTLSILTPYQPVGDKNVRLFFEDAGYNIKHLVGLRCANAHDAIALVPEPQVLDIVREIDGDDVDAIVQVGTNLSTLGVFPAMEKMLQKPVLPINVATCWHALRSCGVRDQFDNMGWLLEEH</sequence>
<evidence type="ECO:0000313" key="1">
    <source>
        <dbReference type="EMBL" id="AOS98294.1"/>
    </source>
</evidence>
<dbReference type="AlphaFoldDB" id="A0A1C9WAW5"/>
<proteinExistence type="predicted"/>
<dbReference type="PIRSF" id="PIRSF015736">
    <property type="entry name" value="MI"/>
    <property type="match status" value="1"/>
</dbReference>
<protein>
    <submittedName>
        <fullName evidence="1">Maleate isomerase</fullName>
        <ecNumber evidence="1">5.2.1.1</ecNumber>
    </submittedName>
</protein>
<organism evidence="1 2">
    <name type="scientific">Microbulbifer aggregans</name>
    <dbReference type="NCBI Taxonomy" id="1769779"/>
    <lineage>
        <taxon>Bacteria</taxon>
        <taxon>Pseudomonadati</taxon>
        <taxon>Pseudomonadota</taxon>
        <taxon>Gammaproteobacteria</taxon>
        <taxon>Cellvibrionales</taxon>
        <taxon>Microbulbiferaceae</taxon>
        <taxon>Microbulbifer</taxon>
    </lineage>
</organism>
<dbReference type="OrthoDB" id="483160at2"/>
<dbReference type="Gene3D" id="3.40.50.12500">
    <property type="match status" value="1"/>
</dbReference>
<accession>A0A1C9WAW5</accession>
<dbReference type="Pfam" id="PF17645">
    <property type="entry name" value="Amdase"/>
    <property type="match status" value="1"/>
</dbReference>
<dbReference type="InterPro" id="IPR053714">
    <property type="entry name" value="Iso_Racemase_Enz_sf"/>
</dbReference>
<dbReference type="RefSeq" id="WP_083261016.1">
    <property type="nucleotide sequence ID" value="NZ_CP014143.1"/>
</dbReference>
<dbReference type="STRING" id="1769779.AUP74_02923"/>
<dbReference type="InterPro" id="IPR026286">
    <property type="entry name" value="MaiA/AMDase"/>
</dbReference>
<keyword evidence="1" id="KW-0413">Isomerase</keyword>
<keyword evidence="2" id="KW-1185">Reference proteome</keyword>
<dbReference type="PANTHER" id="PTHR40267">
    <property type="entry name" value="BLR3294 PROTEIN"/>
    <property type="match status" value="1"/>
</dbReference>
<name>A0A1C9WAW5_9GAMM</name>
<dbReference type="GO" id="GO:0050076">
    <property type="term" value="F:maleate isomerase activity"/>
    <property type="evidence" value="ECO:0007669"/>
    <property type="project" value="UniProtKB-EC"/>
</dbReference>
<dbReference type="Proteomes" id="UP000095672">
    <property type="component" value="Chromosome"/>
</dbReference>
<evidence type="ECO:0000313" key="2">
    <source>
        <dbReference type="Proteomes" id="UP000095672"/>
    </source>
</evidence>
<gene>
    <name evidence="1" type="primary">maiA_2</name>
    <name evidence="1" type="ORF">AUP74_02923</name>
</gene>
<dbReference type="KEGG" id="micc:AUP74_02923"/>
<dbReference type="EC" id="5.2.1.1" evidence="1"/>